<dbReference type="Pfam" id="PF00278">
    <property type="entry name" value="Orn_DAP_Arg_deC"/>
    <property type="match status" value="1"/>
</dbReference>
<keyword evidence="4" id="KW-0620">Polyamine biosynthesis</keyword>
<evidence type="ECO:0000259" key="9">
    <source>
        <dbReference type="Pfam" id="PF00278"/>
    </source>
</evidence>
<dbReference type="Gene3D" id="2.40.37.10">
    <property type="entry name" value="Lyase, Ornithine Decarboxylase, Chain A, domain 1"/>
    <property type="match status" value="1"/>
</dbReference>
<comment type="cofactor">
    <cofactor evidence="1 7">
        <name>pyridoxal 5'-phosphate</name>
        <dbReference type="ChEBI" id="CHEBI:597326"/>
    </cofactor>
</comment>
<protein>
    <recommendedName>
        <fullName evidence="13">Ornithine decarboxylase</fullName>
    </recommendedName>
</protein>
<dbReference type="InterPro" id="IPR029066">
    <property type="entry name" value="PLP-binding_barrel"/>
</dbReference>
<proteinExistence type="inferred from homology"/>
<dbReference type="FunFam" id="2.40.37.10:FF:000020">
    <property type="entry name" value="Ornithine decarboxylase"/>
    <property type="match status" value="1"/>
</dbReference>
<dbReference type="GO" id="GO:0005737">
    <property type="term" value="C:cytoplasm"/>
    <property type="evidence" value="ECO:0007669"/>
    <property type="project" value="TreeGrafter"/>
</dbReference>
<evidence type="ECO:0000313" key="11">
    <source>
        <dbReference type="EnsemblMetazoa" id="ACUA010316-PA"/>
    </source>
</evidence>
<dbReference type="SUPFAM" id="SSF51419">
    <property type="entry name" value="PLP-binding barrel"/>
    <property type="match status" value="1"/>
</dbReference>
<comment type="function">
    <text evidence="6">Catalyzes the first and rate-limiting step of polyamine biosynthesis that converts ornithine into putrescine, which is the precursor for the polyamines, spermidine and spermine. Polyamines are essential for cell proliferation and are implicated in cellular processes, ranging from DNA replication to apoptosis.</text>
</comment>
<dbReference type="InterPro" id="IPR022643">
    <property type="entry name" value="De-COase2_C"/>
</dbReference>
<reference evidence="12" key="1">
    <citation type="submission" date="2013-09" db="EMBL/GenBank/DDBJ databases">
        <title>The Genome Sequence of Anopheles culicifacies species A.</title>
        <authorList>
            <consortium name="The Broad Institute Genomics Platform"/>
            <person name="Neafsey D.E."/>
            <person name="Besansky N."/>
            <person name="Howell P."/>
            <person name="Walton C."/>
            <person name="Young S.K."/>
            <person name="Zeng Q."/>
            <person name="Gargeya S."/>
            <person name="Fitzgerald M."/>
            <person name="Haas B."/>
            <person name="Abouelleil A."/>
            <person name="Allen A.W."/>
            <person name="Alvarado L."/>
            <person name="Arachchi H.M."/>
            <person name="Berlin A.M."/>
            <person name="Chapman S.B."/>
            <person name="Gainer-Dewar J."/>
            <person name="Goldberg J."/>
            <person name="Griggs A."/>
            <person name="Gujja S."/>
            <person name="Hansen M."/>
            <person name="Howarth C."/>
            <person name="Imamovic A."/>
            <person name="Ireland A."/>
            <person name="Larimer J."/>
            <person name="McCowan C."/>
            <person name="Murphy C."/>
            <person name="Pearson M."/>
            <person name="Poon T.W."/>
            <person name="Priest M."/>
            <person name="Roberts A."/>
            <person name="Saif S."/>
            <person name="Shea T."/>
            <person name="Sisk P."/>
            <person name="Sykes S."/>
            <person name="Wortman J."/>
            <person name="Nusbaum C."/>
            <person name="Birren B."/>
        </authorList>
    </citation>
    <scope>NUCLEOTIDE SEQUENCE [LARGE SCALE GENOMIC DNA]</scope>
    <source>
        <strain evidence="12">A-37</strain>
    </source>
</reference>
<dbReference type="InterPro" id="IPR009006">
    <property type="entry name" value="Ala_racemase/Decarboxylase_C"/>
</dbReference>
<organism evidence="11 12">
    <name type="scientific">Anopheles culicifacies</name>
    <dbReference type="NCBI Taxonomy" id="139723"/>
    <lineage>
        <taxon>Eukaryota</taxon>
        <taxon>Metazoa</taxon>
        <taxon>Ecdysozoa</taxon>
        <taxon>Arthropoda</taxon>
        <taxon>Hexapoda</taxon>
        <taxon>Insecta</taxon>
        <taxon>Pterygota</taxon>
        <taxon>Neoptera</taxon>
        <taxon>Endopterygota</taxon>
        <taxon>Diptera</taxon>
        <taxon>Nematocera</taxon>
        <taxon>Culicoidea</taxon>
        <taxon>Culicidae</taxon>
        <taxon>Anophelinae</taxon>
        <taxon>Anopheles</taxon>
        <taxon>culicifacies species complex</taxon>
    </lineage>
</organism>
<keyword evidence="3 7" id="KW-0663">Pyridoxal phosphate</keyword>
<feature type="active site" description="Proton donor" evidence="7">
    <location>
        <position position="346"/>
    </location>
</feature>
<comment type="similarity">
    <text evidence="2 8">Belongs to the Orn/Lys/Arg decarboxylase class-II family.</text>
</comment>
<dbReference type="FunFam" id="3.20.20.10:FF:000005">
    <property type="entry name" value="Ornithine decarboxylase"/>
    <property type="match status" value="1"/>
</dbReference>
<evidence type="ECO:0000259" key="10">
    <source>
        <dbReference type="Pfam" id="PF02784"/>
    </source>
</evidence>
<dbReference type="EMBL" id="AXCM01002223">
    <property type="status" value="NOT_ANNOTATED_CDS"/>
    <property type="molecule type" value="Genomic_DNA"/>
</dbReference>
<dbReference type="Pfam" id="PF02784">
    <property type="entry name" value="Orn_Arg_deC_N"/>
    <property type="match status" value="1"/>
</dbReference>
<evidence type="ECO:0000256" key="7">
    <source>
        <dbReference type="PIRSR" id="PIRSR600183-50"/>
    </source>
</evidence>
<evidence type="ECO:0000256" key="6">
    <source>
        <dbReference type="ARBA" id="ARBA00037173"/>
    </source>
</evidence>
<dbReference type="PANTHER" id="PTHR11482">
    <property type="entry name" value="ARGININE/DIAMINOPIMELATE/ORNITHINE DECARBOXYLASE"/>
    <property type="match status" value="1"/>
</dbReference>
<name>A0A182M5Z2_9DIPT</name>
<feature type="domain" description="Orn/DAP/Arg decarboxylase 2 N-terminal" evidence="10">
    <location>
        <begin position="43"/>
        <end position="276"/>
    </location>
</feature>
<dbReference type="InterPro" id="IPR002433">
    <property type="entry name" value="Orn_de-COase"/>
</dbReference>
<sequence>MKFLENESDKIEIVDGTVDVPAIIDTMVQQLPTDNPFYVMDIGDIVRKHQQWIEKMPRVVPHYAVKCNDTDIVCATLAALGASFDCASKGEIAKVLSLGVAPERIIFANPMKPASHLRYANSNAVRTMTYDSDTELHKIKQYCPDAKLVIRIRCEAEKAQCPLGKKFGCDPVEEAPRLIKIARSLGLEVVGVSFHVGSGCADFPIYYKAITYARDLFDYAAQLGYTFNLLDIGGGFPGDTGTSIDEVAMIINTALDTYFPDKAVRVISEPGRYYVSSAFTLVTNVQSKRVCLNAKTGNIDRMMYYLNDGVYASFNCVLYDHQIPRPKLIGDQSGKLYKSTIWGPTCDALDQLIETIALPELQIDDWVVFENMGAYTIPVASPFNGFELPKIYCYISKSHWEMLETLFPLQNECSSCTECLPSSYETVACSPFEPGTSVIVVLAAAPSFTAFAKSFTLIP</sequence>
<dbReference type="STRING" id="139723.A0A182M5Z2"/>
<dbReference type="Gene3D" id="3.20.20.10">
    <property type="entry name" value="Alanine racemase"/>
    <property type="match status" value="1"/>
</dbReference>
<dbReference type="Proteomes" id="UP000075883">
    <property type="component" value="Unassembled WGS sequence"/>
</dbReference>
<evidence type="ECO:0000256" key="5">
    <source>
        <dbReference type="ARBA" id="ARBA00023239"/>
    </source>
</evidence>
<keyword evidence="5" id="KW-0456">Lyase</keyword>
<dbReference type="GO" id="GO:0033387">
    <property type="term" value="P:putrescine biosynthetic process from arginine, via ornithine"/>
    <property type="evidence" value="ECO:0007669"/>
    <property type="project" value="TreeGrafter"/>
</dbReference>
<dbReference type="InterPro" id="IPR000183">
    <property type="entry name" value="Orn/DAP/Arg_de-COase"/>
</dbReference>
<dbReference type="GO" id="GO:0004586">
    <property type="term" value="F:ornithine decarboxylase activity"/>
    <property type="evidence" value="ECO:0007669"/>
    <property type="project" value="TreeGrafter"/>
</dbReference>
<evidence type="ECO:0000256" key="8">
    <source>
        <dbReference type="RuleBase" id="RU003737"/>
    </source>
</evidence>
<dbReference type="CDD" id="cd00622">
    <property type="entry name" value="PLPDE_III_ODC"/>
    <property type="match status" value="1"/>
</dbReference>
<dbReference type="PANTHER" id="PTHR11482:SF6">
    <property type="entry name" value="ORNITHINE DECARBOXYLASE 1-RELATED"/>
    <property type="match status" value="1"/>
</dbReference>
<dbReference type="AlphaFoldDB" id="A0A182M5Z2"/>
<evidence type="ECO:0008006" key="13">
    <source>
        <dbReference type="Google" id="ProtNLM"/>
    </source>
</evidence>
<reference evidence="11" key="2">
    <citation type="submission" date="2020-05" db="UniProtKB">
        <authorList>
            <consortium name="EnsemblMetazoa"/>
        </authorList>
    </citation>
    <scope>IDENTIFICATION</scope>
    <source>
        <strain evidence="11">A-37</strain>
    </source>
</reference>
<evidence type="ECO:0000256" key="1">
    <source>
        <dbReference type="ARBA" id="ARBA00001933"/>
    </source>
</evidence>
<dbReference type="EnsemblMetazoa" id="ACUA010316-RA">
    <property type="protein sequence ID" value="ACUA010316-PA"/>
    <property type="gene ID" value="ACUA010316"/>
</dbReference>
<evidence type="ECO:0000256" key="4">
    <source>
        <dbReference type="ARBA" id="ARBA00023115"/>
    </source>
</evidence>
<evidence type="ECO:0000256" key="2">
    <source>
        <dbReference type="ARBA" id="ARBA00008872"/>
    </source>
</evidence>
<dbReference type="PRINTS" id="PR01182">
    <property type="entry name" value="ORNDCRBXLASE"/>
</dbReference>
<dbReference type="InterPro" id="IPR022644">
    <property type="entry name" value="De-COase2_N"/>
</dbReference>
<dbReference type="VEuPathDB" id="VectorBase:ACUA010316"/>
<evidence type="ECO:0000313" key="12">
    <source>
        <dbReference type="Proteomes" id="UP000075883"/>
    </source>
</evidence>
<accession>A0A182M5Z2</accession>
<feature type="modified residue" description="N6-(pyridoxal phosphate)lysine" evidence="7">
    <location>
        <position position="66"/>
    </location>
</feature>
<dbReference type="SUPFAM" id="SSF50621">
    <property type="entry name" value="Alanine racemase C-terminal domain-like"/>
    <property type="match status" value="1"/>
</dbReference>
<evidence type="ECO:0000256" key="3">
    <source>
        <dbReference type="ARBA" id="ARBA00022898"/>
    </source>
</evidence>
<dbReference type="PRINTS" id="PR01179">
    <property type="entry name" value="ODADCRBXLASE"/>
</dbReference>
<keyword evidence="12" id="KW-1185">Reference proteome</keyword>
<feature type="domain" description="Orn/DAP/Arg decarboxylase 2 C-terminal" evidence="9">
    <location>
        <begin position="38"/>
        <end position="373"/>
    </location>
</feature>